<reference evidence="7" key="1">
    <citation type="submission" date="2020-10" db="EMBL/GenBank/DDBJ databases">
        <authorList>
            <person name="Castelo-Branco R."/>
            <person name="Eusebio N."/>
            <person name="Adriana R."/>
            <person name="Vieira A."/>
            <person name="Brugerolle De Fraissinette N."/>
            <person name="Rezende De Castro R."/>
            <person name="Schneider M.P."/>
            <person name="Vasconcelos V."/>
            <person name="Leao P.N."/>
        </authorList>
    </citation>
    <scope>NUCLEOTIDE SEQUENCE</scope>
    <source>
        <strain evidence="7">LEGE 07157</strain>
    </source>
</reference>
<proteinExistence type="predicted"/>
<evidence type="ECO:0000256" key="4">
    <source>
        <dbReference type="ARBA" id="ARBA00023136"/>
    </source>
</evidence>
<evidence type="ECO:0000259" key="6">
    <source>
        <dbReference type="Pfam" id="PF06803"/>
    </source>
</evidence>
<gene>
    <name evidence="7" type="ORF">IQ249_22825</name>
</gene>
<sequence length="97" mass="11020">MKSLVESFYQWYRQTLRHAKYRWLIIAGTLIYLISPIDIAPDFIPIIGWIDDAIIATMLATELSQLLVEGIGRRKGIKVEDAEGEDVVEVVAEPTMN</sequence>
<evidence type="ECO:0000256" key="3">
    <source>
        <dbReference type="ARBA" id="ARBA00022989"/>
    </source>
</evidence>
<name>A0A8J7E1S5_9CYAN</name>
<evidence type="ECO:0000256" key="1">
    <source>
        <dbReference type="ARBA" id="ARBA00004127"/>
    </source>
</evidence>
<keyword evidence="4 5" id="KW-0472">Membrane</keyword>
<dbReference type="EMBL" id="JADEWZ010000058">
    <property type="protein sequence ID" value="MBE9118728.1"/>
    <property type="molecule type" value="Genomic_DNA"/>
</dbReference>
<dbReference type="AlphaFoldDB" id="A0A8J7E1S5"/>
<feature type="transmembrane region" description="Helical" evidence="5">
    <location>
        <begin position="21"/>
        <end position="40"/>
    </location>
</feature>
<feature type="domain" description="DUF1232" evidence="6">
    <location>
        <begin position="23"/>
        <end position="57"/>
    </location>
</feature>
<protein>
    <submittedName>
        <fullName evidence="7">DUF1232 domain-containing protein</fullName>
    </submittedName>
</protein>
<dbReference type="RefSeq" id="WP_194031821.1">
    <property type="nucleotide sequence ID" value="NZ_JADEWZ010000058.1"/>
</dbReference>
<evidence type="ECO:0000313" key="8">
    <source>
        <dbReference type="Proteomes" id="UP000654482"/>
    </source>
</evidence>
<evidence type="ECO:0000256" key="2">
    <source>
        <dbReference type="ARBA" id="ARBA00022692"/>
    </source>
</evidence>
<dbReference type="GO" id="GO:0012505">
    <property type="term" value="C:endomembrane system"/>
    <property type="evidence" value="ECO:0007669"/>
    <property type="project" value="UniProtKB-SubCell"/>
</dbReference>
<dbReference type="Pfam" id="PF06803">
    <property type="entry name" value="DUF1232"/>
    <property type="match status" value="1"/>
</dbReference>
<organism evidence="7 8">
    <name type="scientific">Lusitaniella coriacea LEGE 07157</name>
    <dbReference type="NCBI Taxonomy" id="945747"/>
    <lineage>
        <taxon>Bacteria</taxon>
        <taxon>Bacillati</taxon>
        <taxon>Cyanobacteriota</taxon>
        <taxon>Cyanophyceae</taxon>
        <taxon>Spirulinales</taxon>
        <taxon>Lusitaniellaceae</taxon>
        <taxon>Lusitaniella</taxon>
    </lineage>
</organism>
<comment type="caution">
    <text evidence="7">The sequence shown here is derived from an EMBL/GenBank/DDBJ whole genome shotgun (WGS) entry which is preliminary data.</text>
</comment>
<dbReference type="Proteomes" id="UP000654482">
    <property type="component" value="Unassembled WGS sequence"/>
</dbReference>
<keyword evidence="3 5" id="KW-1133">Transmembrane helix</keyword>
<accession>A0A8J7E1S5</accession>
<keyword evidence="8" id="KW-1185">Reference proteome</keyword>
<comment type="subcellular location">
    <subcellularLocation>
        <location evidence="1">Endomembrane system</location>
        <topology evidence="1">Multi-pass membrane protein</topology>
    </subcellularLocation>
</comment>
<evidence type="ECO:0000256" key="5">
    <source>
        <dbReference type="SAM" id="Phobius"/>
    </source>
</evidence>
<keyword evidence="2 5" id="KW-0812">Transmembrane</keyword>
<dbReference type="InterPro" id="IPR010652">
    <property type="entry name" value="DUF1232"/>
</dbReference>
<evidence type="ECO:0000313" key="7">
    <source>
        <dbReference type="EMBL" id="MBE9118728.1"/>
    </source>
</evidence>